<comment type="similarity">
    <text evidence="2">Belongs to the amino acid-polyamine-organocation (APC) superfamily. Spore germination protein (SGP) (TC 2.A.3.9) family.</text>
</comment>
<dbReference type="InterPro" id="IPR004761">
    <property type="entry name" value="Spore_GerAB"/>
</dbReference>
<keyword evidence="5 8" id="KW-0812">Transmembrane</keyword>
<evidence type="ECO:0000256" key="5">
    <source>
        <dbReference type="ARBA" id="ARBA00022692"/>
    </source>
</evidence>
<feature type="transmembrane region" description="Helical" evidence="8">
    <location>
        <begin position="12"/>
        <end position="35"/>
    </location>
</feature>
<feature type="transmembrane region" description="Helical" evidence="8">
    <location>
        <begin position="306"/>
        <end position="328"/>
    </location>
</feature>
<feature type="transmembrane region" description="Helical" evidence="8">
    <location>
        <begin position="272"/>
        <end position="294"/>
    </location>
</feature>
<accession>A0ABV5VY58</accession>
<dbReference type="PANTHER" id="PTHR34975:SF2">
    <property type="entry name" value="SPORE GERMINATION PROTEIN A2"/>
    <property type="match status" value="1"/>
</dbReference>
<feature type="transmembrane region" description="Helical" evidence="8">
    <location>
        <begin position="334"/>
        <end position="354"/>
    </location>
</feature>
<keyword evidence="10" id="KW-1185">Reference proteome</keyword>
<feature type="transmembrane region" description="Helical" evidence="8">
    <location>
        <begin position="148"/>
        <end position="166"/>
    </location>
</feature>
<feature type="transmembrane region" description="Helical" evidence="8">
    <location>
        <begin position="186"/>
        <end position="208"/>
    </location>
</feature>
<reference evidence="9 10" key="1">
    <citation type="submission" date="2024-09" db="EMBL/GenBank/DDBJ databases">
        <authorList>
            <person name="Sun Q."/>
            <person name="Mori K."/>
        </authorList>
    </citation>
    <scope>NUCLEOTIDE SEQUENCE [LARGE SCALE GENOMIC DNA]</scope>
    <source>
        <strain evidence="9 10">JCM 12520</strain>
    </source>
</reference>
<evidence type="ECO:0000313" key="9">
    <source>
        <dbReference type="EMBL" id="MFB9753095.1"/>
    </source>
</evidence>
<comment type="subcellular location">
    <subcellularLocation>
        <location evidence="1">Membrane</location>
        <topology evidence="1">Multi-pass membrane protein</topology>
    </subcellularLocation>
</comment>
<comment type="caution">
    <text evidence="9">The sequence shown here is derived from an EMBL/GenBank/DDBJ whole genome shotgun (WGS) entry which is preliminary data.</text>
</comment>
<keyword evidence="6 8" id="KW-1133">Transmembrane helix</keyword>
<evidence type="ECO:0000313" key="10">
    <source>
        <dbReference type="Proteomes" id="UP001589619"/>
    </source>
</evidence>
<feature type="transmembrane region" description="Helical" evidence="8">
    <location>
        <begin position="217"/>
        <end position="239"/>
    </location>
</feature>
<dbReference type="PANTHER" id="PTHR34975">
    <property type="entry name" value="SPORE GERMINATION PROTEIN A2"/>
    <property type="match status" value="1"/>
</dbReference>
<gene>
    <name evidence="9" type="ORF">ACFFNY_16135</name>
</gene>
<evidence type="ECO:0000256" key="2">
    <source>
        <dbReference type="ARBA" id="ARBA00007998"/>
    </source>
</evidence>
<keyword evidence="4" id="KW-0309">Germination</keyword>
<keyword evidence="7 8" id="KW-0472">Membrane</keyword>
<dbReference type="NCBIfam" id="TIGR00912">
    <property type="entry name" value="2A0309"/>
    <property type="match status" value="1"/>
</dbReference>
<dbReference type="Gene3D" id="1.20.1740.10">
    <property type="entry name" value="Amino acid/polyamine transporter I"/>
    <property type="match status" value="1"/>
</dbReference>
<evidence type="ECO:0000256" key="8">
    <source>
        <dbReference type="SAM" id="Phobius"/>
    </source>
</evidence>
<keyword evidence="3" id="KW-0813">Transport</keyword>
<feature type="transmembrane region" description="Helical" evidence="8">
    <location>
        <begin position="121"/>
        <end position="141"/>
    </location>
</feature>
<dbReference type="Proteomes" id="UP001589619">
    <property type="component" value="Unassembled WGS sequence"/>
</dbReference>
<sequence length="366" mass="41109">MEQGRISSRQLAVLIIYFIIGDMLLILPSLTISAAKQDGWLAGWVGFLIGWPIAWLLFRFSRLIPGLTLIQYNRRLLGKWVGGIVTLFYLYYYLVTTGVLVREVGDFFSTQIFPEMPINAIHFMLIITLVWGIKCGLESIARSGETFFPLYIFLFLALFLLLIPQAELVRLRPVMGEGVRAILHGSLYSTTFTFCELNTVLMILPYVVNNNKTERDFLLGTFIGGMAICSIILLTILVIGPNLASSHLYAAYAAAQKINIGSFLQRVEAILAINWILSTFFKTIVDFYAFLLGTAQFLNLRDHRQLAVPGGMLVFGAAFAVSANVVYFNYIVEYYIFWDLTCAVAIPLLLYIVYKFRSNSSALGSA</sequence>
<organism evidence="9 10">
    <name type="scientific">Paenibacillus hodogayensis</name>
    <dbReference type="NCBI Taxonomy" id="279208"/>
    <lineage>
        <taxon>Bacteria</taxon>
        <taxon>Bacillati</taxon>
        <taxon>Bacillota</taxon>
        <taxon>Bacilli</taxon>
        <taxon>Bacillales</taxon>
        <taxon>Paenibacillaceae</taxon>
        <taxon>Paenibacillus</taxon>
    </lineage>
</organism>
<dbReference type="RefSeq" id="WP_344902379.1">
    <property type="nucleotide sequence ID" value="NZ_BAAAYO010000001.1"/>
</dbReference>
<evidence type="ECO:0000256" key="7">
    <source>
        <dbReference type="ARBA" id="ARBA00023136"/>
    </source>
</evidence>
<evidence type="ECO:0000256" key="1">
    <source>
        <dbReference type="ARBA" id="ARBA00004141"/>
    </source>
</evidence>
<evidence type="ECO:0000256" key="6">
    <source>
        <dbReference type="ARBA" id="ARBA00022989"/>
    </source>
</evidence>
<protein>
    <submittedName>
        <fullName evidence="9">Endospore germination permease</fullName>
    </submittedName>
</protein>
<dbReference type="Pfam" id="PF03845">
    <property type="entry name" value="Spore_permease"/>
    <property type="match status" value="1"/>
</dbReference>
<proteinExistence type="inferred from homology"/>
<evidence type="ECO:0000256" key="4">
    <source>
        <dbReference type="ARBA" id="ARBA00022544"/>
    </source>
</evidence>
<evidence type="ECO:0000256" key="3">
    <source>
        <dbReference type="ARBA" id="ARBA00022448"/>
    </source>
</evidence>
<name>A0ABV5VY58_9BACL</name>
<feature type="transmembrane region" description="Helical" evidence="8">
    <location>
        <begin position="80"/>
        <end position="101"/>
    </location>
</feature>
<feature type="transmembrane region" description="Helical" evidence="8">
    <location>
        <begin position="41"/>
        <end position="60"/>
    </location>
</feature>
<dbReference type="EMBL" id="JBHMAG010000012">
    <property type="protein sequence ID" value="MFB9753095.1"/>
    <property type="molecule type" value="Genomic_DNA"/>
</dbReference>